<protein>
    <recommendedName>
        <fullName evidence="2">DUF3020 domain-containing protein</fullName>
    </recommendedName>
</protein>
<feature type="compositionally biased region" description="Low complexity" evidence="1">
    <location>
        <begin position="159"/>
        <end position="170"/>
    </location>
</feature>
<feature type="compositionally biased region" description="Basic and acidic residues" evidence="1">
    <location>
        <begin position="103"/>
        <end position="112"/>
    </location>
</feature>
<evidence type="ECO:0000259" key="2">
    <source>
        <dbReference type="Pfam" id="PF11223"/>
    </source>
</evidence>
<comment type="caution">
    <text evidence="3">The sequence shown here is derived from an EMBL/GenBank/DDBJ whole genome shotgun (WGS) entry which is preliminary data.</text>
</comment>
<dbReference type="InterPro" id="IPR021386">
    <property type="entry name" value="SPP41_DUF3020"/>
</dbReference>
<dbReference type="Proteomes" id="UP000716291">
    <property type="component" value="Unassembled WGS sequence"/>
</dbReference>
<gene>
    <name evidence="3" type="ORF">G6F64_004380</name>
</gene>
<evidence type="ECO:0000313" key="4">
    <source>
        <dbReference type="Proteomes" id="UP000716291"/>
    </source>
</evidence>
<feature type="region of interest" description="Disordered" evidence="1">
    <location>
        <begin position="148"/>
        <end position="171"/>
    </location>
</feature>
<dbReference type="OrthoDB" id="5595797at2759"/>
<proteinExistence type="predicted"/>
<dbReference type="Pfam" id="PF11223">
    <property type="entry name" value="DUF3020"/>
    <property type="match status" value="1"/>
</dbReference>
<evidence type="ECO:0000256" key="1">
    <source>
        <dbReference type="SAM" id="MobiDB-lite"/>
    </source>
</evidence>
<feature type="region of interest" description="Disordered" evidence="1">
    <location>
        <begin position="1"/>
        <end position="30"/>
    </location>
</feature>
<feature type="region of interest" description="Disordered" evidence="1">
    <location>
        <begin position="92"/>
        <end position="112"/>
    </location>
</feature>
<dbReference type="EMBL" id="JAANQT010000476">
    <property type="protein sequence ID" value="KAG1310681.1"/>
    <property type="molecule type" value="Genomic_DNA"/>
</dbReference>
<feature type="compositionally biased region" description="Low complexity" evidence="1">
    <location>
        <begin position="225"/>
        <end position="234"/>
    </location>
</feature>
<reference evidence="3" key="1">
    <citation type="journal article" date="2020" name="Microb. Genom.">
        <title>Genetic diversity of clinical and environmental Mucorales isolates obtained from an investigation of mucormycosis cases among solid organ transplant recipients.</title>
        <authorList>
            <person name="Nguyen M.H."/>
            <person name="Kaul D."/>
            <person name="Muto C."/>
            <person name="Cheng S.J."/>
            <person name="Richter R.A."/>
            <person name="Bruno V.M."/>
            <person name="Liu G."/>
            <person name="Beyhan S."/>
            <person name="Sundermann A.J."/>
            <person name="Mounaud S."/>
            <person name="Pasculle A.W."/>
            <person name="Nierman W.C."/>
            <person name="Driscoll E."/>
            <person name="Cumbie R."/>
            <person name="Clancy C.J."/>
            <person name="Dupont C.L."/>
        </authorList>
    </citation>
    <scope>NUCLEOTIDE SEQUENCE</scope>
    <source>
        <strain evidence="3">GL11</strain>
    </source>
</reference>
<accession>A0A9P7BUD8</accession>
<feature type="domain" description="DUF3020" evidence="2">
    <location>
        <begin position="94"/>
        <end position="142"/>
    </location>
</feature>
<sequence length="270" mass="31092">MSAEQQQQQQQTEIATESATQQSPTNELNLEDSQLQQVIAQAAAIMGDYSQLLASMDVGKFAHTPLVPKANPVVLPDADTYKKLLITQKVRQDNRERKKRWRERNQERNKDNDLRCRVNKRAQKLFGKEDSEHKKKWIDEEFARRREKRLDKEQRKTKTLTPPASPSTPLKTDEEMAAFTNLLNDQNYISILADNLNSLAGDNNNKPNQLTAQLLEFLQQQQQQQQQGTVVDQQGSNGKQEESERQENKAGDYPMEVVLTLMQMNAGWRQ</sequence>
<feature type="compositionally biased region" description="Low complexity" evidence="1">
    <location>
        <begin position="1"/>
        <end position="22"/>
    </location>
</feature>
<keyword evidence="4" id="KW-1185">Reference proteome</keyword>
<dbReference type="AlphaFoldDB" id="A0A9P7BUD8"/>
<feature type="region of interest" description="Disordered" evidence="1">
    <location>
        <begin position="225"/>
        <end position="254"/>
    </location>
</feature>
<feature type="compositionally biased region" description="Basic and acidic residues" evidence="1">
    <location>
        <begin position="239"/>
        <end position="250"/>
    </location>
</feature>
<evidence type="ECO:0000313" key="3">
    <source>
        <dbReference type="EMBL" id="KAG1310681.1"/>
    </source>
</evidence>
<organism evidence="3 4">
    <name type="scientific">Rhizopus oryzae</name>
    <name type="common">Mucormycosis agent</name>
    <name type="synonym">Rhizopus arrhizus var. delemar</name>
    <dbReference type="NCBI Taxonomy" id="64495"/>
    <lineage>
        <taxon>Eukaryota</taxon>
        <taxon>Fungi</taxon>
        <taxon>Fungi incertae sedis</taxon>
        <taxon>Mucoromycota</taxon>
        <taxon>Mucoromycotina</taxon>
        <taxon>Mucoromycetes</taxon>
        <taxon>Mucorales</taxon>
        <taxon>Mucorineae</taxon>
        <taxon>Rhizopodaceae</taxon>
        <taxon>Rhizopus</taxon>
    </lineage>
</organism>
<name>A0A9P7BUD8_RHIOR</name>